<dbReference type="EMBL" id="WIBF01000012">
    <property type="protein sequence ID" value="MQQ10144.1"/>
    <property type="molecule type" value="Genomic_DNA"/>
</dbReference>
<dbReference type="PROSITE" id="PS51502">
    <property type="entry name" value="S_R_A_B_BARREL"/>
    <property type="match status" value="1"/>
</dbReference>
<gene>
    <name evidence="2" type="ORF">GFB49_16875</name>
</gene>
<feature type="domain" description="Stress-response A/B barrel" evidence="1">
    <location>
        <begin position="2"/>
        <end position="100"/>
    </location>
</feature>
<name>A0A843YL44_9RHOB</name>
<dbReference type="SMART" id="SM00886">
    <property type="entry name" value="Dabb"/>
    <property type="match status" value="1"/>
</dbReference>
<dbReference type="Pfam" id="PF07876">
    <property type="entry name" value="Dabb"/>
    <property type="match status" value="1"/>
</dbReference>
<comment type="caution">
    <text evidence="2">The sequence shown here is derived from an EMBL/GenBank/DDBJ whole genome shotgun (WGS) entry which is preliminary data.</text>
</comment>
<keyword evidence="3" id="KW-1185">Reference proteome</keyword>
<evidence type="ECO:0000313" key="2">
    <source>
        <dbReference type="EMBL" id="MQQ10144.1"/>
    </source>
</evidence>
<dbReference type="SUPFAM" id="SSF54909">
    <property type="entry name" value="Dimeric alpha+beta barrel"/>
    <property type="match status" value="1"/>
</dbReference>
<evidence type="ECO:0000259" key="1">
    <source>
        <dbReference type="PROSITE" id="PS51502"/>
    </source>
</evidence>
<sequence length="103" mass="11407">MILHCVFCNFKDDVPARDRTAILHQLEQFCGTLDGVFGFEHGPNLDFEQKSPAYDAGFVIRFENVAALHAYAKHPDHVVLGTRLCSLCNGGADGLMVFDLQLP</sequence>
<reference evidence="2 3" key="1">
    <citation type="submission" date="2019-10" db="EMBL/GenBank/DDBJ databases">
        <title>Epibacterium sp. nov., isolated from seawater.</title>
        <authorList>
            <person name="Zhang X."/>
            <person name="Li N."/>
        </authorList>
    </citation>
    <scope>NUCLEOTIDE SEQUENCE [LARGE SCALE GENOMIC DNA]</scope>
    <source>
        <strain evidence="2 3">SM1979</strain>
    </source>
</reference>
<protein>
    <submittedName>
        <fullName evidence="2">Dabb family protein</fullName>
    </submittedName>
</protein>
<dbReference type="InterPro" id="IPR011008">
    <property type="entry name" value="Dimeric_a/b-barrel"/>
</dbReference>
<evidence type="ECO:0000313" key="3">
    <source>
        <dbReference type="Proteomes" id="UP000444174"/>
    </source>
</evidence>
<proteinExistence type="predicted"/>
<dbReference type="Proteomes" id="UP000444174">
    <property type="component" value="Unassembled WGS sequence"/>
</dbReference>
<dbReference type="InterPro" id="IPR013097">
    <property type="entry name" value="Dabb"/>
</dbReference>
<dbReference type="RefSeq" id="WP_153217120.1">
    <property type="nucleotide sequence ID" value="NZ_WIBF01000012.1"/>
</dbReference>
<accession>A0A843YL44</accession>
<dbReference type="AlphaFoldDB" id="A0A843YL44"/>
<organism evidence="2 3">
    <name type="scientific">Tritonibacter litoralis</name>
    <dbReference type="NCBI Taxonomy" id="2662264"/>
    <lineage>
        <taxon>Bacteria</taxon>
        <taxon>Pseudomonadati</taxon>
        <taxon>Pseudomonadota</taxon>
        <taxon>Alphaproteobacteria</taxon>
        <taxon>Rhodobacterales</taxon>
        <taxon>Paracoccaceae</taxon>
        <taxon>Tritonibacter</taxon>
    </lineage>
</organism>
<dbReference type="Gene3D" id="3.30.70.100">
    <property type="match status" value="1"/>
</dbReference>